<gene>
    <name evidence="2" type="ORF">QH73_0020370</name>
</gene>
<proteinExistence type="predicted"/>
<dbReference type="Gene3D" id="3.30.160.250">
    <property type="match status" value="1"/>
</dbReference>
<keyword evidence="3" id="KW-1185">Reference proteome</keyword>
<reference evidence="2 3" key="1">
    <citation type="journal article" date="2015" name="Genome Announc.">
        <title>Draft Genome Sequence of the Terrestrial Cyanobacterium Scytonema millei VB511283, Isolated from Eastern India.</title>
        <authorList>
            <person name="Sen D."/>
            <person name="Chandrababunaidu M.M."/>
            <person name="Singh D."/>
            <person name="Sanghi N."/>
            <person name="Ghorai A."/>
            <person name="Mishra G.P."/>
            <person name="Madduluri M."/>
            <person name="Adhikary S.P."/>
            <person name="Tripathy S."/>
        </authorList>
    </citation>
    <scope>NUCLEOTIDE SEQUENCE [LARGE SCALE GENOMIC DNA]</scope>
    <source>
        <strain evidence="2 3">VB511283</strain>
    </source>
</reference>
<dbReference type="InterPro" id="IPR035069">
    <property type="entry name" value="TTHA1013/TTHA0281-like"/>
</dbReference>
<dbReference type="Proteomes" id="UP000031532">
    <property type="component" value="Unassembled WGS sequence"/>
</dbReference>
<accession>A0A9X5I6C4</accession>
<comment type="caution">
    <text evidence="2">The sequence shown here is derived from an EMBL/GenBank/DDBJ whole genome shotgun (WGS) entry which is preliminary data.</text>
</comment>
<evidence type="ECO:0000259" key="1">
    <source>
        <dbReference type="Pfam" id="PF15919"/>
    </source>
</evidence>
<feature type="domain" description="HicB-like antitoxin of toxin-antitoxin system" evidence="1">
    <location>
        <begin position="9"/>
        <end position="49"/>
    </location>
</feature>
<dbReference type="InterPro" id="IPR031807">
    <property type="entry name" value="HicB-like"/>
</dbReference>
<evidence type="ECO:0000313" key="2">
    <source>
        <dbReference type="EMBL" id="NHC36961.1"/>
    </source>
</evidence>
<dbReference type="PANTHER" id="PTHR34504:SF2">
    <property type="entry name" value="UPF0150 PROTEIN SSL0259"/>
    <property type="match status" value="1"/>
</dbReference>
<dbReference type="PANTHER" id="PTHR34504">
    <property type="entry name" value="ANTITOXIN HICB"/>
    <property type="match status" value="1"/>
</dbReference>
<dbReference type="RefSeq" id="WP_132867422.1">
    <property type="nucleotide sequence ID" value="NZ_JTJC03000006.1"/>
</dbReference>
<dbReference type="Pfam" id="PF15919">
    <property type="entry name" value="HicB_lk_antitox"/>
    <property type="match status" value="1"/>
</dbReference>
<sequence length="54" mass="6128">MKIKAVIWQEDDVWCASVPALPGCHTWGESYEHLLEMLKDAIQGWLDVASQQLS</sequence>
<organism evidence="2 3">
    <name type="scientific">Scytonema millei VB511283</name>
    <dbReference type="NCBI Taxonomy" id="1245923"/>
    <lineage>
        <taxon>Bacteria</taxon>
        <taxon>Bacillati</taxon>
        <taxon>Cyanobacteriota</taxon>
        <taxon>Cyanophyceae</taxon>
        <taxon>Nostocales</taxon>
        <taxon>Scytonemataceae</taxon>
        <taxon>Scytonema</taxon>
    </lineage>
</organism>
<evidence type="ECO:0000313" key="3">
    <source>
        <dbReference type="Proteomes" id="UP000031532"/>
    </source>
</evidence>
<dbReference type="OrthoDB" id="5419659at2"/>
<dbReference type="EMBL" id="JTJC03000006">
    <property type="protein sequence ID" value="NHC36961.1"/>
    <property type="molecule type" value="Genomic_DNA"/>
</dbReference>
<dbReference type="SUPFAM" id="SSF143100">
    <property type="entry name" value="TTHA1013/TTHA0281-like"/>
    <property type="match status" value="1"/>
</dbReference>
<dbReference type="InterPro" id="IPR051404">
    <property type="entry name" value="TA_system_antitoxin"/>
</dbReference>
<protein>
    <submittedName>
        <fullName evidence="2">Type II toxin-antitoxin system HicB family antitoxin</fullName>
    </submittedName>
</protein>
<name>A0A9X5I6C4_9CYAN</name>
<dbReference type="AlphaFoldDB" id="A0A9X5I6C4"/>